<dbReference type="Proteomes" id="UP000297777">
    <property type="component" value="Unassembled WGS sequence"/>
</dbReference>
<evidence type="ECO:0000256" key="1">
    <source>
        <dbReference type="ARBA" id="ARBA00004604"/>
    </source>
</evidence>
<evidence type="ECO:0000313" key="8">
    <source>
        <dbReference type="EMBL" id="TGO13452.1"/>
    </source>
</evidence>
<evidence type="ECO:0000256" key="6">
    <source>
        <dbReference type="ARBA" id="ARBA00029455"/>
    </source>
</evidence>
<organism evidence="8 9">
    <name type="scientific">Botrytis tulipae</name>
    <dbReference type="NCBI Taxonomy" id="87230"/>
    <lineage>
        <taxon>Eukaryota</taxon>
        <taxon>Fungi</taxon>
        <taxon>Dikarya</taxon>
        <taxon>Ascomycota</taxon>
        <taxon>Pezizomycotina</taxon>
        <taxon>Leotiomycetes</taxon>
        <taxon>Helotiales</taxon>
        <taxon>Sclerotiniaceae</taxon>
        <taxon>Botrytis</taxon>
    </lineage>
</organism>
<dbReference type="GO" id="GO:0005732">
    <property type="term" value="C:sno(s)RNA-containing ribonucleoprotein complex"/>
    <property type="evidence" value="ECO:0007669"/>
    <property type="project" value="InterPro"/>
</dbReference>
<feature type="region of interest" description="Disordered" evidence="7">
    <location>
        <begin position="752"/>
        <end position="811"/>
    </location>
</feature>
<feature type="region of interest" description="Disordered" evidence="7">
    <location>
        <begin position="247"/>
        <end position="286"/>
    </location>
</feature>
<comment type="caution">
    <text evidence="8">The sequence shown here is derived from an EMBL/GenBank/DDBJ whole genome shotgun (WGS) entry which is preliminary data.</text>
</comment>
<accession>A0A4Z1ERQ0</accession>
<name>A0A4Z1ERQ0_9HELO</name>
<feature type="compositionally biased region" description="Basic and acidic residues" evidence="7">
    <location>
        <begin position="801"/>
        <end position="811"/>
    </location>
</feature>
<feature type="compositionally biased region" description="Polar residues" evidence="7">
    <location>
        <begin position="247"/>
        <end position="263"/>
    </location>
</feature>
<feature type="compositionally biased region" description="Acidic residues" evidence="7">
    <location>
        <begin position="757"/>
        <end position="784"/>
    </location>
</feature>
<feature type="region of interest" description="Disordered" evidence="7">
    <location>
        <begin position="863"/>
        <end position="938"/>
    </location>
</feature>
<feature type="compositionally biased region" description="Basic and acidic residues" evidence="7">
    <location>
        <begin position="916"/>
        <end position="929"/>
    </location>
</feature>
<feature type="region of interest" description="Disordered" evidence="7">
    <location>
        <begin position="1352"/>
        <end position="1423"/>
    </location>
</feature>
<gene>
    <name evidence="8" type="ORF">BTUL_0069g00190</name>
</gene>
<evidence type="ECO:0000256" key="3">
    <source>
        <dbReference type="ARBA" id="ARBA00022552"/>
    </source>
</evidence>
<feature type="compositionally biased region" description="Polar residues" evidence="7">
    <location>
        <begin position="68"/>
        <end position="103"/>
    </location>
</feature>
<evidence type="ECO:0000256" key="5">
    <source>
        <dbReference type="ARBA" id="ARBA00023274"/>
    </source>
</evidence>
<keyword evidence="9" id="KW-1185">Reference proteome</keyword>
<feature type="region of interest" description="Disordered" evidence="7">
    <location>
        <begin position="506"/>
        <end position="696"/>
    </location>
</feature>
<evidence type="ECO:0000256" key="7">
    <source>
        <dbReference type="SAM" id="MobiDB-lite"/>
    </source>
</evidence>
<keyword evidence="4" id="KW-0539">Nucleus</keyword>
<proteinExistence type="inferred from homology"/>
<feature type="compositionally biased region" description="Acidic residues" evidence="7">
    <location>
        <begin position="1362"/>
        <end position="1373"/>
    </location>
</feature>
<keyword evidence="5" id="KW-0687">Ribonucleoprotein</keyword>
<dbReference type="InterPro" id="IPR012173">
    <property type="entry name" value="Mpp10"/>
</dbReference>
<dbReference type="GO" id="GO:0034457">
    <property type="term" value="C:Mpp10 complex"/>
    <property type="evidence" value="ECO:0007669"/>
    <property type="project" value="InterPro"/>
</dbReference>
<feature type="compositionally biased region" description="Acidic residues" evidence="7">
    <location>
        <begin position="379"/>
        <end position="390"/>
    </location>
</feature>
<keyword evidence="3" id="KW-0698">rRNA processing</keyword>
<evidence type="ECO:0000256" key="4">
    <source>
        <dbReference type="ARBA" id="ARBA00023242"/>
    </source>
</evidence>
<feature type="region of interest" description="Disordered" evidence="7">
    <location>
        <begin position="1"/>
        <end position="112"/>
    </location>
</feature>
<protein>
    <submittedName>
        <fullName evidence="8">Uncharacterized protein</fullName>
    </submittedName>
</protein>
<feature type="compositionally biased region" description="Basic and acidic residues" evidence="7">
    <location>
        <begin position="610"/>
        <end position="636"/>
    </location>
</feature>
<dbReference type="GO" id="GO:0006364">
    <property type="term" value="P:rRNA processing"/>
    <property type="evidence" value="ECO:0007669"/>
    <property type="project" value="UniProtKB-KW"/>
</dbReference>
<sequence>MDFSNGLGISFDTNHSEFEERDDNYGEAIESNNDHQVHHGQQMEYNGETPGDQTSFESQLADPDITPRPNSSYQNQFTPINQASGSAQAQSYGQPYQHSQPSASFHPLGSNEHLQGHMNAILASQNDYGQAIPQSLQFGADPQFNNHGHPDYGFQHMSNQERMDTQHGFGISGMQPQQFTQNNNQQYLSPPGMQHQEDSGNAPSYNLQTYQTLYRNQDDFSQVSDCLSFQPRSGSLRASRFRPVQNQLGDQAQSSSSAEQGNTSNKNNKSSGRAPGKKGGGPEARYWNGFDTHRSMWPVQNWIIENILPGSCISHLTPGEQEGIITMMQRLGLDKWKITCNEDIQKFLDHMKSFKSQLYAKQAQLRAEAGLPELPPSEENQDTQEDDDPPLQDTSSFPEISPNYVLTSDHGEPVFGQDPRDYGLVGMGHSHQPDDISFIPVGSEQEIVAGHKLSAQEFNSQLRPPPLITQHFRPTTFQSTYGMQNQQGYPLAHPSDLLHPSMDQGMNRPLDFSYQDVGFNGGPPQQYHHHGYASQAQQYHHHGQPFEYSSFHGYSPHSPRPYPSNNADQNFHPAPPPETIEEYEEYEEDDEQQEEVTGTELQSQTAKQKHGQEQEQEQPERPQQEDQAVKSERELNSDGWSIHADEMRSPSPNIYPITRPANMPSSPPRPQPRFPSNEINPFGARNKPPPIIGPGNRVWSIAPGAFDENGVIRDWDKAKRREIGEGNCGCKGLFHGDGKGFYYMDGDGGERIWCDGGEGEGGEEDSDDGEEDEDEDEDEGEEDEQLKGVPKWVKQALTHGPELDKNEERRKEVEYRAMMARRVKEILARKKAKERGEIPGFGFDGDFESMDVESLFDDAENLEGYDANQFDPKSSGKGKRKARTVDSEEDFDEGSPVKKWKGKGRAAESDEELDEREVARKYANEEKNKGKGKGKVFALPEETGREDYLFGDSAETARWAEGLGLQPLGNEEEIDEDNDDHVYENINPSQGGYDTTRYPNNSELEHESATADPELAATGIILPATFPNPSHPSSEEEIEDIPRPAPYLSRRNSGPFNIFQSLLLTPEIILEFILHLSPKNLLTLYSICRPFHTILSHWMAHAIKSIVKHQAPYSYTIYPFYLYRELSIPDPLGTLNSSGQIRRVPSLKYYQMVLHRCRIVRNILASLARQHLRCPPGTNHALKKVWFLMDLSTTLDRVRLIHNRTFFTDHDLYNIQHFIVKLDMRLNCPTDGPGSDFLRKLMLGQRGLTPLCRLLTRTGFTDLYELYQYSVRYSYTPLTPAPDLHLGLFDVPECELGTAHLEGWGKGSKHLMRIDELVMREATRRELGFKEHIMMMLLWGYVDPLTGENLRPSRDEMYMSDGEGEEAESEGDPWEGTGMNMQRLEQVVLGRAEESDGDEDEDDEQQGEEEWEDENDFEDDPWL</sequence>
<dbReference type="PANTHER" id="PTHR17039">
    <property type="entry name" value="U3 SMALL NUCLEOLAR RIBONUCLEOPROTEIN PROTEIN MPP10"/>
    <property type="match status" value="1"/>
</dbReference>
<comment type="subcellular location">
    <subcellularLocation>
        <location evidence="1">Nucleus</location>
        <location evidence="1">Nucleolus</location>
    </subcellularLocation>
</comment>
<feature type="compositionally biased region" description="Acidic residues" evidence="7">
    <location>
        <begin position="579"/>
        <end position="594"/>
    </location>
</feature>
<reference evidence="8 9" key="1">
    <citation type="submission" date="2017-12" db="EMBL/GenBank/DDBJ databases">
        <title>Comparative genomics of Botrytis spp.</title>
        <authorList>
            <person name="Valero-Jimenez C.A."/>
            <person name="Tapia P."/>
            <person name="Veloso J."/>
            <person name="Silva-Moreno E."/>
            <person name="Staats M."/>
            <person name="Valdes J.H."/>
            <person name="Van Kan J.A.L."/>
        </authorList>
    </citation>
    <scope>NUCLEOTIDE SEQUENCE [LARGE SCALE GENOMIC DNA]</scope>
    <source>
        <strain evidence="8 9">Bt9001</strain>
    </source>
</reference>
<keyword evidence="2" id="KW-0690">Ribosome biogenesis</keyword>
<dbReference type="GO" id="GO:0032040">
    <property type="term" value="C:small-subunit processome"/>
    <property type="evidence" value="ECO:0007669"/>
    <property type="project" value="TreeGrafter"/>
</dbReference>
<dbReference type="PANTHER" id="PTHR17039:SF0">
    <property type="entry name" value="U3 SMALL NUCLEOLAR RIBONUCLEOPROTEIN PROTEIN MPP10"/>
    <property type="match status" value="1"/>
</dbReference>
<evidence type="ECO:0000256" key="2">
    <source>
        <dbReference type="ARBA" id="ARBA00022517"/>
    </source>
</evidence>
<comment type="similarity">
    <text evidence="6">Belongs to the MPP10 family.</text>
</comment>
<feature type="compositionally biased region" description="Acidic residues" evidence="7">
    <location>
        <begin position="1395"/>
        <end position="1423"/>
    </location>
</feature>
<evidence type="ECO:0000313" key="9">
    <source>
        <dbReference type="Proteomes" id="UP000297777"/>
    </source>
</evidence>
<dbReference type="OrthoDB" id="4966at2759"/>
<feature type="region of interest" description="Disordered" evidence="7">
    <location>
        <begin position="372"/>
        <end position="429"/>
    </location>
</feature>
<feature type="region of interest" description="Disordered" evidence="7">
    <location>
        <begin position="182"/>
        <end position="204"/>
    </location>
</feature>
<dbReference type="EMBL" id="PQXH01000069">
    <property type="protein sequence ID" value="TGO13452.1"/>
    <property type="molecule type" value="Genomic_DNA"/>
</dbReference>